<dbReference type="SUPFAM" id="SSF48452">
    <property type="entry name" value="TPR-like"/>
    <property type="match status" value="1"/>
</dbReference>
<dbReference type="EMBL" id="UINC01012347">
    <property type="protein sequence ID" value="SVA53973.1"/>
    <property type="molecule type" value="Genomic_DNA"/>
</dbReference>
<proteinExistence type="predicted"/>
<sequence length="98" mass="10965">MSKLNQQEAFKQALSYLKSGDAKMCLTACNVALKRFPKDVNLLCLCARANITLHLFEDAKKNLDAAILIAPDFVIARDTYGDLLFIQGKPDQALKEYQ</sequence>
<organism evidence="1">
    <name type="scientific">marine metagenome</name>
    <dbReference type="NCBI Taxonomy" id="408172"/>
    <lineage>
        <taxon>unclassified sequences</taxon>
        <taxon>metagenomes</taxon>
        <taxon>ecological metagenomes</taxon>
    </lineage>
</organism>
<name>A0A381WQ00_9ZZZZ</name>
<gene>
    <name evidence="1" type="ORF">METZ01_LOCUS106827</name>
</gene>
<dbReference type="InterPro" id="IPR011990">
    <property type="entry name" value="TPR-like_helical_dom_sf"/>
</dbReference>
<dbReference type="Gene3D" id="1.25.40.10">
    <property type="entry name" value="Tetratricopeptide repeat domain"/>
    <property type="match status" value="1"/>
</dbReference>
<evidence type="ECO:0000313" key="1">
    <source>
        <dbReference type="EMBL" id="SVA53973.1"/>
    </source>
</evidence>
<reference evidence="1" key="1">
    <citation type="submission" date="2018-05" db="EMBL/GenBank/DDBJ databases">
        <authorList>
            <person name="Lanie J.A."/>
            <person name="Ng W.-L."/>
            <person name="Kazmierczak K.M."/>
            <person name="Andrzejewski T.M."/>
            <person name="Davidsen T.M."/>
            <person name="Wayne K.J."/>
            <person name="Tettelin H."/>
            <person name="Glass J.I."/>
            <person name="Rusch D."/>
            <person name="Podicherti R."/>
            <person name="Tsui H.-C.T."/>
            <person name="Winkler M.E."/>
        </authorList>
    </citation>
    <scope>NUCLEOTIDE SEQUENCE</scope>
</reference>
<dbReference type="AlphaFoldDB" id="A0A381WQ00"/>
<feature type="non-terminal residue" evidence="1">
    <location>
        <position position="98"/>
    </location>
</feature>
<protein>
    <submittedName>
        <fullName evidence="1">Uncharacterized protein</fullName>
    </submittedName>
</protein>
<accession>A0A381WQ00</accession>